<evidence type="ECO:0000256" key="5">
    <source>
        <dbReference type="ARBA" id="ARBA00022801"/>
    </source>
</evidence>
<dbReference type="PRINTS" id="PR00843">
    <property type="entry name" value="GLHYDRLASE30"/>
</dbReference>
<feature type="domain" description="Glycosyl hydrolase family 30 TIM-barrel" evidence="8">
    <location>
        <begin position="104"/>
        <end position="446"/>
    </location>
</feature>
<evidence type="ECO:0000256" key="2">
    <source>
        <dbReference type="ARBA" id="ARBA00005382"/>
    </source>
</evidence>
<dbReference type="InterPro" id="IPR001139">
    <property type="entry name" value="Glyco_hydro_30"/>
</dbReference>
<gene>
    <name evidence="10" type="ORF">XYLVIOL_LOCUS9678</name>
</gene>
<evidence type="ECO:0000256" key="1">
    <source>
        <dbReference type="ARBA" id="ARBA00001013"/>
    </source>
</evidence>
<evidence type="ECO:0000313" key="10">
    <source>
        <dbReference type="EMBL" id="CAL7949939.1"/>
    </source>
</evidence>
<name>A0ABP1P9L7_XYLVO</name>
<dbReference type="SUPFAM" id="SSF51011">
    <property type="entry name" value="Glycosyl hydrolase domain"/>
    <property type="match status" value="1"/>
</dbReference>
<evidence type="ECO:0000256" key="4">
    <source>
        <dbReference type="ARBA" id="ARBA00022729"/>
    </source>
</evidence>
<protein>
    <recommendedName>
        <fullName evidence="3 6">Glucosylceramidase</fullName>
        <ecNumber evidence="3 6">3.2.1.45</ecNumber>
    </recommendedName>
</protein>
<keyword evidence="6" id="KW-0746">Sphingolipid metabolism</keyword>
<dbReference type="InterPro" id="IPR017853">
    <property type="entry name" value="GH"/>
</dbReference>
<sequence>MFKGLMWKILLLFAFFCCEGDSSDCVPRNFGPNRIVCVCNATYCDDTPDNNPVVPAQGSFYWYVSSRAGLRMRLSKGQVDTCNARNDSRVVLNIDTTQRYQSIFGFGGAFTDSAGINIKKLSKATQDQLLRTYFDRGGSRYLIGRIPIAGTDVSTRAYSYDNYENDVTLEHFALAPEDYEYKIPLIRRALELNPELKFISAVWSPPAWMKTTEKLKAPFSFLKLDCYQLLVDYMIKFLAEYKKNGIDMWAITTGNEPTMGYSRKPRQNNLAWTPSDMGTWIVNNLGPTLRASEFNETLIVALDDQRMELPWSIQLTFLIKGASDYVSGIGVHWYTDFFSSPVLLDETHDYFPDKFLLMTEASVVDLSPEVVALGSWFRGELYFASIIEYVNHWSIGWVDWNLALDRSGGPSWTKNYIDAAIIVEPDTDEFYKQPTYYAIKHVSRFVDRGSVKVSIDETDSIKAAAFVTPLDQVVVVIFNNNSHPTNVELQDKMRHSICLELPARSFNTVIYAA</sequence>
<dbReference type="SUPFAM" id="SSF51445">
    <property type="entry name" value="(Trans)glycosidases"/>
    <property type="match status" value="1"/>
</dbReference>
<dbReference type="EMBL" id="CAXAJV020001300">
    <property type="protein sequence ID" value="CAL7949939.1"/>
    <property type="molecule type" value="Genomic_DNA"/>
</dbReference>
<organism evidence="10 11">
    <name type="scientific">Xylocopa violacea</name>
    <name type="common">Violet carpenter bee</name>
    <name type="synonym">Apis violacea</name>
    <dbReference type="NCBI Taxonomy" id="135666"/>
    <lineage>
        <taxon>Eukaryota</taxon>
        <taxon>Metazoa</taxon>
        <taxon>Ecdysozoa</taxon>
        <taxon>Arthropoda</taxon>
        <taxon>Hexapoda</taxon>
        <taxon>Insecta</taxon>
        <taxon>Pterygota</taxon>
        <taxon>Neoptera</taxon>
        <taxon>Endopterygota</taxon>
        <taxon>Hymenoptera</taxon>
        <taxon>Apocrita</taxon>
        <taxon>Aculeata</taxon>
        <taxon>Apoidea</taxon>
        <taxon>Anthophila</taxon>
        <taxon>Apidae</taxon>
        <taxon>Xylocopa</taxon>
        <taxon>Xylocopa</taxon>
    </lineage>
</organism>
<keyword evidence="6" id="KW-0443">Lipid metabolism</keyword>
<keyword evidence="6" id="KW-0326">Glycosidase</keyword>
<dbReference type="Proteomes" id="UP001642520">
    <property type="component" value="Unassembled WGS sequence"/>
</dbReference>
<proteinExistence type="inferred from homology"/>
<evidence type="ECO:0000313" key="11">
    <source>
        <dbReference type="Proteomes" id="UP001642520"/>
    </source>
</evidence>
<feature type="chain" id="PRO_5046255976" description="Glucosylceramidase" evidence="7">
    <location>
        <begin position="21"/>
        <end position="513"/>
    </location>
</feature>
<reference evidence="10 11" key="1">
    <citation type="submission" date="2024-08" db="EMBL/GenBank/DDBJ databases">
        <authorList>
            <person name="Will J Nash"/>
            <person name="Angela Man"/>
            <person name="Seanna McTaggart"/>
            <person name="Kendall Baker"/>
            <person name="Tom Barker"/>
            <person name="Leah Catchpole"/>
            <person name="Alex Durrant"/>
            <person name="Karim Gharbi"/>
            <person name="Naomi Irish"/>
            <person name="Gemy Kaithakottil"/>
            <person name="Debby Ku"/>
            <person name="Aaliyah Providence"/>
            <person name="Felix Shaw"/>
            <person name="David Swarbreck"/>
            <person name="Chris Watkins"/>
            <person name="Ann M. McCartney"/>
            <person name="Giulio Formenti"/>
            <person name="Alice Mouton"/>
            <person name="Noel Vella"/>
            <person name="Bjorn M von Reumont"/>
            <person name="Adriana Vella"/>
            <person name="Wilfried Haerty"/>
        </authorList>
    </citation>
    <scope>NUCLEOTIDE SEQUENCE [LARGE SCALE GENOMIC DNA]</scope>
</reference>
<dbReference type="InterPro" id="IPR033452">
    <property type="entry name" value="GH30_C"/>
</dbReference>
<dbReference type="Pfam" id="PF02055">
    <property type="entry name" value="Glyco_hydro_30"/>
    <property type="match status" value="1"/>
</dbReference>
<dbReference type="Gene3D" id="3.20.20.80">
    <property type="entry name" value="Glycosidases"/>
    <property type="match status" value="1"/>
</dbReference>
<accession>A0ABP1P9L7</accession>
<feature type="signal peptide" evidence="7">
    <location>
        <begin position="1"/>
        <end position="20"/>
    </location>
</feature>
<comment type="caution">
    <text evidence="10">The sequence shown here is derived from an EMBL/GenBank/DDBJ whole genome shotgun (WGS) entry which is preliminary data.</text>
</comment>
<dbReference type="EC" id="3.2.1.45" evidence="3 6"/>
<evidence type="ECO:0000259" key="9">
    <source>
        <dbReference type="Pfam" id="PF17189"/>
    </source>
</evidence>
<comment type="catalytic activity">
    <reaction evidence="1">
        <text>a beta-D-glucosyl-(1&lt;-&gt;1')-N-acylsphing-4-enine + H2O = an N-acylsphing-4-enine + D-glucose</text>
        <dbReference type="Rhea" id="RHEA:13269"/>
        <dbReference type="ChEBI" id="CHEBI:4167"/>
        <dbReference type="ChEBI" id="CHEBI:15377"/>
        <dbReference type="ChEBI" id="CHEBI:22801"/>
        <dbReference type="ChEBI" id="CHEBI:52639"/>
        <dbReference type="EC" id="3.2.1.45"/>
    </reaction>
    <physiologicalReaction direction="left-to-right" evidence="1">
        <dbReference type="Rhea" id="RHEA:13270"/>
    </physiologicalReaction>
</comment>
<evidence type="ECO:0000256" key="7">
    <source>
        <dbReference type="SAM" id="SignalP"/>
    </source>
</evidence>
<keyword evidence="4 7" id="KW-0732">Signal</keyword>
<evidence type="ECO:0000256" key="3">
    <source>
        <dbReference type="ARBA" id="ARBA00012658"/>
    </source>
</evidence>
<keyword evidence="5 6" id="KW-0378">Hydrolase</keyword>
<keyword evidence="11" id="KW-1185">Reference proteome</keyword>
<comment type="similarity">
    <text evidence="2 6">Belongs to the glycosyl hydrolase 30 family.</text>
</comment>
<dbReference type="PANTHER" id="PTHR11069">
    <property type="entry name" value="GLUCOSYLCERAMIDASE"/>
    <property type="match status" value="1"/>
</dbReference>
<feature type="domain" description="Glycosyl hydrolase family 30 beta sandwich" evidence="9">
    <location>
        <begin position="449"/>
        <end position="509"/>
    </location>
</feature>
<dbReference type="PANTHER" id="PTHR11069:SF23">
    <property type="entry name" value="LYSOSOMAL ACID GLUCOSYLCERAMIDASE"/>
    <property type="match status" value="1"/>
</dbReference>
<dbReference type="InterPro" id="IPR033453">
    <property type="entry name" value="Glyco_hydro_30_TIM-barrel"/>
</dbReference>
<evidence type="ECO:0000259" key="8">
    <source>
        <dbReference type="Pfam" id="PF02055"/>
    </source>
</evidence>
<dbReference type="Pfam" id="PF17189">
    <property type="entry name" value="Glyco_hydro_30C"/>
    <property type="match status" value="1"/>
</dbReference>
<evidence type="ECO:0000256" key="6">
    <source>
        <dbReference type="RuleBase" id="RU361188"/>
    </source>
</evidence>